<dbReference type="CDD" id="cd05907">
    <property type="entry name" value="VL_LC_FACS_like"/>
    <property type="match status" value="1"/>
</dbReference>
<reference evidence="9" key="1">
    <citation type="submission" date="2016-10" db="EMBL/GenBank/DDBJ databases">
        <authorList>
            <person name="Varghese N."/>
            <person name="Submissions S."/>
        </authorList>
    </citation>
    <scope>NUCLEOTIDE SEQUENCE [LARGE SCALE GENOMIC DNA]</scope>
    <source>
        <strain evidence="9">DSM 46732</strain>
    </source>
</reference>
<evidence type="ECO:0000256" key="5">
    <source>
        <dbReference type="ARBA" id="ARBA00024484"/>
    </source>
</evidence>
<keyword evidence="4" id="KW-0443">Lipid metabolism</keyword>
<keyword evidence="9" id="KW-1185">Reference proteome</keyword>
<evidence type="ECO:0000313" key="8">
    <source>
        <dbReference type="EMBL" id="SDP52988.1"/>
    </source>
</evidence>
<comment type="similarity">
    <text evidence="1">Belongs to the ATP-dependent AMP-binding enzyme family.</text>
</comment>
<accession>A0A1H0THD4</accession>
<evidence type="ECO:0000256" key="1">
    <source>
        <dbReference type="ARBA" id="ARBA00006432"/>
    </source>
</evidence>
<evidence type="ECO:0000256" key="4">
    <source>
        <dbReference type="ARBA" id="ARBA00023098"/>
    </source>
</evidence>
<dbReference type="InterPro" id="IPR000873">
    <property type="entry name" value="AMP-dep_synth/lig_dom"/>
</dbReference>
<evidence type="ECO:0000313" key="9">
    <source>
        <dbReference type="Proteomes" id="UP000199497"/>
    </source>
</evidence>
<sequence length="603" mass="65222">MREFSAPATVTVAAEENLTDMVWANAERFGDAVGFRRRVDGTWVDVTTAEFAAQVLAVSKGLIAAGLRQGDRVGLMSRTRYEWTLFDFAIWSAGCVTVPVYETSSADQIEWIMSDSEAAALIVESPEHRAEVNSIIGNLPNVEHVWQIDGPVDDGGSTAVAELTSAGAEIADERVHERRRAVGADDTATLIYTSGTTGRPKGCVLTHRNMLAEVRGDLDAFPQLMRPGNSMLMFLPMAHVLARAISISCVYARLTLGHTGDVKDLVNDLGSFRPTFVLAVPRVFEKVYNTAKQKAHGEGKGRIFDAAEATAVAYSRAKNESGGPGLALRAKHFVFDKLVYGKLRAALGGRCEAAVSGGAPLGERLTHFYFGVGVPVLEGYGLTETTAAAAVNVEDDYRIGTVGKPIAGTTIRIADDGEVLVKGDVVFHRYWNNDAATADSLEDGWFHTGDLGSLDEDGFLRITGRKKEIIVTAGGKNVAPAVLEDHIRAHPLISQCMVVGDQKPFIGVLVTLDPEFLPSWLAERGRPTDTPAGELAEDPEMRAEVQRAIDEANQAVSKAESIKQFRILPQDFSEDRGEMTPSLKVKRNKVAENYASEIAAIYS</sequence>
<comment type="catalytic activity">
    <reaction evidence="5">
        <text>a long-chain fatty acid + ATP + CoA = a long-chain fatty acyl-CoA + AMP + diphosphate</text>
        <dbReference type="Rhea" id="RHEA:15421"/>
        <dbReference type="ChEBI" id="CHEBI:30616"/>
        <dbReference type="ChEBI" id="CHEBI:33019"/>
        <dbReference type="ChEBI" id="CHEBI:57287"/>
        <dbReference type="ChEBI" id="CHEBI:57560"/>
        <dbReference type="ChEBI" id="CHEBI:83139"/>
        <dbReference type="ChEBI" id="CHEBI:456215"/>
        <dbReference type="EC" id="6.2.1.3"/>
    </reaction>
    <physiologicalReaction direction="left-to-right" evidence="5">
        <dbReference type="Rhea" id="RHEA:15422"/>
    </physiologicalReaction>
</comment>
<dbReference type="Pfam" id="PF00501">
    <property type="entry name" value="AMP-binding"/>
    <property type="match status" value="1"/>
</dbReference>
<dbReference type="STRING" id="405564.SAMN04487905_10553"/>
<keyword evidence="2" id="KW-0436">Ligase</keyword>
<dbReference type="GO" id="GO:0004467">
    <property type="term" value="F:long-chain fatty acid-CoA ligase activity"/>
    <property type="evidence" value="ECO:0007669"/>
    <property type="project" value="UniProtKB-EC"/>
</dbReference>
<dbReference type="Pfam" id="PF23562">
    <property type="entry name" value="AMP-binding_C_3"/>
    <property type="match status" value="1"/>
</dbReference>
<dbReference type="AlphaFoldDB" id="A0A1H0THD4"/>
<dbReference type="GO" id="GO:0016020">
    <property type="term" value="C:membrane"/>
    <property type="evidence" value="ECO:0007669"/>
    <property type="project" value="TreeGrafter"/>
</dbReference>
<dbReference type="Gene3D" id="3.40.50.12780">
    <property type="entry name" value="N-terminal domain of ligase-like"/>
    <property type="match status" value="2"/>
</dbReference>
<dbReference type="PANTHER" id="PTHR43272">
    <property type="entry name" value="LONG-CHAIN-FATTY-ACID--COA LIGASE"/>
    <property type="match status" value="1"/>
</dbReference>
<evidence type="ECO:0000256" key="2">
    <source>
        <dbReference type="ARBA" id="ARBA00022598"/>
    </source>
</evidence>
<dbReference type="InterPro" id="IPR045851">
    <property type="entry name" value="AMP-bd_C_sf"/>
</dbReference>
<dbReference type="OrthoDB" id="9803968at2"/>
<dbReference type="RefSeq" id="WP_092600639.1">
    <property type="nucleotide sequence ID" value="NZ_FNJR01000005.1"/>
</dbReference>
<keyword evidence="3" id="KW-0276">Fatty acid metabolism</keyword>
<organism evidence="8 9">
    <name type="scientific">Actinopolyspora xinjiangensis</name>
    <dbReference type="NCBI Taxonomy" id="405564"/>
    <lineage>
        <taxon>Bacteria</taxon>
        <taxon>Bacillati</taxon>
        <taxon>Actinomycetota</taxon>
        <taxon>Actinomycetes</taxon>
        <taxon>Actinopolysporales</taxon>
        <taxon>Actinopolysporaceae</taxon>
        <taxon>Actinopolyspora</taxon>
    </lineage>
</organism>
<dbReference type="PANTHER" id="PTHR43272:SF32">
    <property type="entry name" value="AMP-DEPENDENT SYNTHETASE_LIGASE DOMAIN-CONTAINING PROTEIN"/>
    <property type="match status" value="1"/>
</dbReference>
<gene>
    <name evidence="8" type="ORF">SAMN04487905_10553</name>
</gene>
<dbReference type="SUPFAM" id="SSF56801">
    <property type="entry name" value="Acetyl-CoA synthetase-like"/>
    <property type="match status" value="1"/>
</dbReference>
<evidence type="ECO:0000256" key="3">
    <source>
        <dbReference type="ARBA" id="ARBA00022832"/>
    </source>
</evidence>
<evidence type="ECO:0000256" key="6">
    <source>
        <dbReference type="ARBA" id="ARBA00032875"/>
    </source>
</evidence>
<feature type="domain" description="AMP-dependent synthetase/ligase" evidence="7">
    <location>
        <begin position="24"/>
        <end position="431"/>
    </location>
</feature>
<protein>
    <recommendedName>
        <fullName evidence="6">Acyl-CoA synthetase</fullName>
    </recommendedName>
</protein>
<dbReference type="EMBL" id="FNJR01000005">
    <property type="protein sequence ID" value="SDP52988.1"/>
    <property type="molecule type" value="Genomic_DNA"/>
</dbReference>
<dbReference type="InterPro" id="IPR020845">
    <property type="entry name" value="AMP-binding_CS"/>
</dbReference>
<name>A0A1H0THD4_9ACTN</name>
<dbReference type="Gene3D" id="3.30.300.30">
    <property type="match status" value="1"/>
</dbReference>
<dbReference type="Proteomes" id="UP000199497">
    <property type="component" value="Unassembled WGS sequence"/>
</dbReference>
<proteinExistence type="inferred from homology"/>
<dbReference type="InterPro" id="IPR042099">
    <property type="entry name" value="ANL_N_sf"/>
</dbReference>
<dbReference type="PROSITE" id="PS00455">
    <property type="entry name" value="AMP_BINDING"/>
    <property type="match status" value="1"/>
</dbReference>
<evidence type="ECO:0000259" key="7">
    <source>
        <dbReference type="Pfam" id="PF00501"/>
    </source>
</evidence>